<evidence type="ECO:0000256" key="2">
    <source>
        <dbReference type="ARBA" id="ARBA00022741"/>
    </source>
</evidence>
<dbReference type="InterPro" id="IPR012887">
    <property type="entry name" value="GDP_fucose_pyrophosphorylase"/>
</dbReference>
<keyword evidence="5" id="KW-1185">Reference proteome</keyword>
<organism evidence="4 5">
    <name type="scientific">Varroa destructor</name>
    <name type="common">Honeybee mite</name>
    <dbReference type="NCBI Taxonomy" id="109461"/>
    <lineage>
        <taxon>Eukaryota</taxon>
        <taxon>Metazoa</taxon>
        <taxon>Ecdysozoa</taxon>
        <taxon>Arthropoda</taxon>
        <taxon>Chelicerata</taxon>
        <taxon>Arachnida</taxon>
        <taxon>Acari</taxon>
        <taxon>Parasitiformes</taxon>
        <taxon>Mesostigmata</taxon>
        <taxon>Gamasina</taxon>
        <taxon>Dermanyssoidea</taxon>
        <taxon>Varroidae</taxon>
        <taxon>Varroa</taxon>
    </lineage>
</organism>
<dbReference type="InParanoid" id="A0A7M7M783"/>
<dbReference type="PANTHER" id="PTHR15045:SF1">
    <property type="entry name" value="FUCOSE-1-PHOSPHATE GUANYLYLTRANSFERASE"/>
    <property type="match status" value="1"/>
</dbReference>
<dbReference type="Proteomes" id="UP000594260">
    <property type="component" value="Unplaced"/>
</dbReference>
<protein>
    <recommendedName>
        <fullName evidence="3">GDP-fucose pyrophosphorylase domain-containing protein</fullName>
    </recommendedName>
</protein>
<evidence type="ECO:0000313" key="4">
    <source>
        <dbReference type="EnsemblMetazoa" id="XP_022654803"/>
    </source>
</evidence>
<dbReference type="PANTHER" id="PTHR15045">
    <property type="entry name" value="FUCOSE-1-PHOSPHATE GUANYLYLTRANSFERASE"/>
    <property type="match status" value="1"/>
</dbReference>
<reference evidence="4" key="1">
    <citation type="submission" date="2021-01" db="UniProtKB">
        <authorList>
            <consortium name="EnsemblMetazoa"/>
        </authorList>
    </citation>
    <scope>IDENTIFICATION</scope>
</reference>
<name>A0A7M7M783_VARDE</name>
<dbReference type="GO" id="GO:0042350">
    <property type="term" value="P:GDP-L-fucose biosynthetic process"/>
    <property type="evidence" value="ECO:0007669"/>
    <property type="project" value="UniProtKB-ARBA"/>
</dbReference>
<dbReference type="EnsemblMetazoa" id="XM_022799067">
    <property type="protein sequence ID" value="XP_022654802"/>
    <property type="gene ID" value="LOC111247752"/>
</dbReference>
<accession>A0A7M7M783</accession>
<keyword evidence="2" id="KW-0547">Nucleotide-binding</keyword>
<dbReference type="GO" id="GO:0016772">
    <property type="term" value="F:transferase activity, transferring phosphorus-containing groups"/>
    <property type="evidence" value="ECO:0007669"/>
    <property type="project" value="InterPro"/>
</dbReference>
<dbReference type="KEGG" id="vde:111247752"/>
<dbReference type="RefSeq" id="XP_022654802.1">
    <property type="nucleotide sequence ID" value="XM_022799067.1"/>
</dbReference>
<dbReference type="EnsemblMetazoa" id="XM_022799068">
    <property type="protein sequence ID" value="XP_022654803"/>
    <property type="gene ID" value="LOC111247752"/>
</dbReference>
<evidence type="ECO:0000256" key="1">
    <source>
        <dbReference type="ARBA" id="ARBA00022679"/>
    </source>
</evidence>
<evidence type="ECO:0000313" key="5">
    <source>
        <dbReference type="Proteomes" id="UP000594260"/>
    </source>
</evidence>
<dbReference type="OrthoDB" id="10062280at2759"/>
<feature type="domain" description="GDP-fucose pyrophosphorylase" evidence="3">
    <location>
        <begin position="98"/>
        <end position="455"/>
    </location>
</feature>
<dbReference type="OMA" id="MGTINEY"/>
<proteinExistence type="predicted"/>
<dbReference type="RefSeq" id="XP_022654803.1">
    <property type="nucleotide sequence ID" value="XM_022799068.1"/>
</dbReference>
<dbReference type="GeneID" id="111247752"/>
<dbReference type="GO" id="GO:0000166">
    <property type="term" value="F:nucleotide binding"/>
    <property type="evidence" value="ECO:0007669"/>
    <property type="project" value="UniProtKB-KW"/>
</dbReference>
<sequence length="530" mass="58785">MDLIDCSKEIRLLFNEYDRLRGLSAKECAASFWDAVVFSVCDKAQREAFHEHIARFKQSATIPLVDYLAIEDVPQYKMGSGGATMHVLNELSSIWGQENLMSRKVLLIHTGGQSRRLPQHSALGKLFARLPLPLEKKHFKETGNSNASNPKGDLSSFNCSVGTMLDLKLAMYLPFCRKMTSGVFLTASDDIEIYAIDGNFKVNASGFTALAHPSPLEVARGHGVYVLPELVYPICINTPCLRVLQKPSMDEMNRQQAVLAESFAYTDSAFAFGADVVKALISYYQQHLPLNEEICAYRDFLTCLGKKAPKATKQLQQMLQKFELSIIVLPQSIFYHIGTLAEYLDHLCSDLLFKKQLGLDAGSSVRIHSSLPATGPQSAGRYILEFCDFSKVAKLVLGRDCVLYGCQGQAEELQIPDSVVMFTVAVKSREGLKSSDSGYVTLCFGINDDLKSSSKLFGRTDVGTCLWNANLFRVASTRSESLVTTLQDIKQPIVGGVNRYSMEDVLKHKCISEMLDFQATLVSHINMVQS</sequence>
<dbReference type="Pfam" id="PF07959">
    <property type="entry name" value="Fucose_pyrophosphorylase"/>
    <property type="match status" value="1"/>
</dbReference>
<dbReference type="AlphaFoldDB" id="A0A7M7M783"/>
<keyword evidence="1" id="KW-0808">Transferase</keyword>
<evidence type="ECO:0000259" key="3">
    <source>
        <dbReference type="Pfam" id="PF07959"/>
    </source>
</evidence>